<feature type="coiled-coil region" evidence="1">
    <location>
        <begin position="1"/>
        <end position="28"/>
    </location>
</feature>
<evidence type="ECO:0000313" key="3">
    <source>
        <dbReference type="EMBL" id="RVT90709.1"/>
    </source>
</evidence>
<accession>A0A437LZ53</accession>
<keyword evidence="2" id="KW-0812">Transmembrane</keyword>
<dbReference type="AlphaFoldDB" id="A0A437LZ53"/>
<reference evidence="3 4" key="1">
    <citation type="submission" date="2019-01" db="EMBL/GenBank/DDBJ databases">
        <authorList>
            <person name="Chen W.-M."/>
        </authorList>
    </citation>
    <scope>NUCLEOTIDE SEQUENCE [LARGE SCALE GENOMIC DNA]</scope>
    <source>
        <strain evidence="3 4">CCP-6</strain>
    </source>
</reference>
<dbReference type="RefSeq" id="WP_127789976.1">
    <property type="nucleotide sequence ID" value="NZ_SACL01000012.1"/>
</dbReference>
<sequence>MSDAERAIGRLEAEVDSLASLVSELRLEVRATRDLVSEVAGAMKAMRVMAGVFSTLAGVGGYFLHKIWRP</sequence>
<organism evidence="3 4">
    <name type="scientific">Rhodovarius crocodyli</name>
    <dbReference type="NCBI Taxonomy" id="1979269"/>
    <lineage>
        <taxon>Bacteria</taxon>
        <taxon>Pseudomonadati</taxon>
        <taxon>Pseudomonadota</taxon>
        <taxon>Alphaproteobacteria</taxon>
        <taxon>Acetobacterales</taxon>
        <taxon>Roseomonadaceae</taxon>
        <taxon>Rhodovarius</taxon>
    </lineage>
</organism>
<evidence type="ECO:0008006" key="5">
    <source>
        <dbReference type="Google" id="ProtNLM"/>
    </source>
</evidence>
<keyword evidence="1" id="KW-0175">Coiled coil</keyword>
<protein>
    <recommendedName>
        <fullName evidence="5">DUF1515 domain-containing protein</fullName>
    </recommendedName>
</protein>
<evidence type="ECO:0000313" key="4">
    <source>
        <dbReference type="Proteomes" id="UP000282957"/>
    </source>
</evidence>
<comment type="caution">
    <text evidence="3">The sequence shown here is derived from an EMBL/GenBank/DDBJ whole genome shotgun (WGS) entry which is preliminary data.</text>
</comment>
<dbReference type="EMBL" id="SACL01000012">
    <property type="protein sequence ID" value="RVT90709.1"/>
    <property type="molecule type" value="Genomic_DNA"/>
</dbReference>
<keyword evidence="2" id="KW-0472">Membrane</keyword>
<evidence type="ECO:0000256" key="2">
    <source>
        <dbReference type="SAM" id="Phobius"/>
    </source>
</evidence>
<dbReference type="Proteomes" id="UP000282957">
    <property type="component" value="Unassembled WGS sequence"/>
</dbReference>
<evidence type="ECO:0000256" key="1">
    <source>
        <dbReference type="SAM" id="Coils"/>
    </source>
</evidence>
<keyword evidence="4" id="KW-1185">Reference proteome</keyword>
<gene>
    <name evidence="3" type="ORF">EOD42_23190</name>
</gene>
<proteinExistence type="predicted"/>
<name>A0A437LZ53_9PROT</name>
<keyword evidence="2" id="KW-1133">Transmembrane helix</keyword>
<feature type="transmembrane region" description="Helical" evidence="2">
    <location>
        <begin position="45"/>
        <end position="64"/>
    </location>
</feature>